<dbReference type="SUPFAM" id="SSF52058">
    <property type="entry name" value="L domain-like"/>
    <property type="match status" value="1"/>
</dbReference>
<accession>A0A9N9S6Y5</accession>
<gene>
    <name evidence="2" type="ORF">CHIRRI_LOCUS13322</name>
</gene>
<dbReference type="InterPro" id="IPR001611">
    <property type="entry name" value="Leu-rich_rpt"/>
</dbReference>
<evidence type="ECO:0000313" key="2">
    <source>
        <dbReference type="EMBL" id="CAG9810509.1"/>
    </source>
</evidence>
<feature type="chain" id="PRO_5040309577" evidence="1">
    <location>
        <begin position="22"/>
        <end position="351"/>
    </location>
</feature>
<keyword evidence="3" id="KW-1185">Reference proteome</keyword>
<evidence type="ECO:0000313" key="3">
    <source>
        <dbReference type="Proteomes" id="UP001153620"/>
    </source>
</evidence>
<dbReference type="OrthoDB" id="266138at2759"/>
<protein>
    <submittedName>
        <fullName evidence="2">Uncharacterized protein</fullName>
    </submittedName>
</protein>
<organism evidence="2 3">
    <name type="scientific">Chironomus riparius</name>
    <dbReference type="NCBI Taxonomy" id="315576"/>
    <lineage>
        <taxon>Eukaryota</taxon>
        <taxon>Metazoa</taxon>
        <taxon>Ecdysozoa</taxon>
        <taxon>Arthropoda</taxon>
        <taxon>Hexapoda</taxon>
        <taxon>Insecta</taxon>
        <taxon>Pterygota</taxon>
        <taxon>Neoptera</taxon>
        <taxon>Endopterygota</taxon>
        <taxon>Diptera</taxon>
        <taxon>Nematocera</taxon>
        <taxon>Chironomoidea</taxon>
        <taxon>Chironomidae</taxon>
        <taxon>Chironominae</taxon>
        <taxon>Chironomus</taxon>
    </lineage>
</organism>
<dbReference type="Pfam" id="PF13855">
    <property type="entry name" value="LRR_8"/>
    <property type="match status" value="1"/>
</dbReference>
<feature type="signal peptide" evidence="1">
    <location>
        <begin position="1"/>
        <end position="21"/>
    </location>
</feature>
<dbReference type="Gene3D" id="3.80.10.10">
    <property type="entry name" value="Ribonuclease Inhibitor"/>
    <property type="match status" value="1"/>
</dbReference>
<reference evidence="2" key="1">
    <citation type="submission" date="2022-01" db="EMBL/GenBank/DDBJ databases">
        <authorList>
            <person name="King R."/>
        </authorList>
    </citation>
    <scope>NUCLEOTIDE SEQUENCE</scope>
</reference>
<name>A0A9N9S6Y5_9DIPT</name>
<keyword evidence="1" id="KW-0732">Signal</keyword>
<dbReference type="InterPro" id="IPR032675">
    <property type="entry name" value="LRR_dom_sf"/>
</dbReference>
<reference evidence="2" key="2">
    <citation type="submission" date="2022-10" db="EMBL/GenBank/DDBJ databases">
        <authorList>
            <consortium name="ENA_rothamsted_submissions"/>
            <consortium name="culmorum"/>
            <person name="King R."/>
        </authorList>
    </citation>
    <scope>NUCLEOTIDE SEQUENCE</scope>
</reference>
<evidence type="ECO:0000256" key="1">
    <source>
        <dbReference type="SAM" id="SignalP"/>
    </source>
</evidence>
<proteinExistence type="predicted"/>
<dbReference type="EMBL" id="OU895880">
    <property type="protein sequence ID" value="CAG9810509.1"/>
    <property type="molecule type" value="Genomic_DNA"/>
</dbReference>
<sequence>MVKIVNLLVCMSMALFGSSQSASFNCKYHLSGLGNLPLTYQCAVQNAVNITSLDAAQVDGISGTHLPGYYNDNVEAFTSTLGQIHYFPRGLNRFFKNLKGLQISSSGLKEVHQSDLKDHTHLKNLFLSFSDLEILEENLFEFNPNLEMISLGDNKITHIHANVLDKLNNLKYLYFEGNPCISVNAINDPSSLKNVIKKTRTQCVNSEYSNLYQKVKNLEIESKNLFSEKLQNLENEIKMSKFSNFFQTNLQVLKSAAAKNGVNLNLKEEIIKDTDFIKNAISGNDQKLSKFIKDTTTTLKDVKATNDQNFVTIMRFIENTAKKLEAIDEKLAGIDIVLVKLMNKINKIEPE</sequence>
<dbReference type="Proteomes" id="UP001153620">
    <property type="component" value="Chromosome 4"/>
</dbReference>
<dbReference type="AlphaFoldDB" id="A0A9N9S6Y5"/>